<evidence type="ECO:0000256" key="2">
    <source>
        <dbReference type="ARBA" id="ARBA00008945"/>
    </source>
</evidence>
<dbReference type="InterPro" id="IPR005712">
    <property type="entry name" value="Ribosomal_uS5_bac-type"/>
</dbReference>
<dbReference type="InterPro" id="IPR005324">
    <property type="entry name" value="Ribosomal_uS5_C"/>
</dbReference>
<comment type="similarity">
    <text evidence="1">Belongs to the universal ribosomal protein uL18 family.</text>
</comment>
<accession>A0A0G0US29</accession>
<gene>
    <name evidence="8" type="primary">rpsE</name>
    <name evidence="11" type="ORF">UU02_C0046G0002</name>
</gene>
<keyword evidence="4 8" id="KW-0694">RNA-binding</keyword>
<dbReference type="InterPro" id="IPR020568">
    <property type="entry name" value="Ribosomal_Su5_D2-typ_SF"/>
</dbReference>
<name>A0A0G0US29_9BACT</name>
<dbReference type="PANTHER" id="PTHR48277:SF1">
    <property type="entry name" value="MITOCHONDRIAL RIBOSOMAL PROTEIN S5"/>
    <property type="match status" value="1"/>
</dbReference>
<evidence type="ECO:0000256" key="3">
    <source>
        <dbReference type="ARBA" id="ARBA00022730"/>
    </source>
</evidence>
<reference evidence="11 12" key="1">
    <citation type="journal article" date="2015" name="Nature">
        <title>rRNA introns, odd ribosomes, and small enigmatic genomes across a large radiation of phyla.</title>
        <authorList>
            <person name="Brown C.T."/>
            <person name="Hug L.A."/>
            <person name="Thomas B.C."/>
            <person name="Sharon I."/>
            <person name="Castelle C.J."/>
            <person name="Singh A."/>
            <person name="Wilkins M.J."/>
            <person name="Williams K.H."/>
            <person name="Banfield J.F."/>
        </authorList>
    </citation>
    <scope>NUCLEOTIDE SEQUENCE [LARGE SCALE GENOMIC DNA]</scope>
</reference>
<protein>
    <recommendedName>
        <fullName evidence="7 8">Small ribosomal subunit protein uS5</fullName>
    </recommendedName>
</protein>
<comment type="function">
    <text evidence="8">Located at the back of the 30S subunit body where it stabilizes the conformation of the head with respect to the body.</text>
</comment>
<dbReference type="InterPro" id="IPR014721">
    <property type="entry name" value="Ribsml_uS5_D2-typ_fold_subgr"/>
</dbReference>
<keyword evidence="3 8" id="KW-0699">rRNA-binding</keyword>
<dbReference type="NCBIfam" id="TIGR01021">
    <property type="entry name" value="rpsE_bact"/>
    <property type="match status" value="1"/>
</dbReference>
<evidence type="ECO:0000256" key="9">
    <source>
        <dbReference type="RuleBase" id="RU003823"/>
    </source>
</evidence>
<dbReference type="InterPro" id="IPR013810">
    <property type="entry name" value="Ribosomal_uS5_N"/>
</dbReference>
<proteinExistence type="inferred from homology"/>
<dbReference type="InterPro" id="IPR005484">
    <property type="entry name" value="Ribosomal_uL18_bac/plant/anim"/>
</dbReference>
<feature type="domain" description="S5 DRBM" evidence="10">
    <location>
        <begin position="103"/>
        <end position="166"/>
    </location>
</feature>
<dbReference type="SUPFAM" id="SSF54211">
    <property type="entry name" value="Ribosomal protein S5 domain 2-like"/>
    <property type="match status" value="1"/>
</dbReference>
<dbReference type="PATRIC" id="fig|1618553.3.peg.578"/>
<comment type="subunit">
    <text evidence="8">Part of the 30S ribosomal subunit. Contacts proteins S4 and S8.</text>
</comment>
<comment type="domain">
    <text evidence="8">The N-terminal domain interacts with the head of the 30S subunit; the C-terminal domain interacts with the body and contacts protein S4. The interaction surface between S4 and S5 is involved in control of translational fidelity.</text>
</comment>
<dbReference type="PANTHER" id="PTHR48277">
    <property type="entry name" value="MITOCHONDRIAL RIBOSOMAL PROTEIN S5"/>
    <property type="match status" value="1"/>
</dbReference>
<dbReference type="AlphaFoldDB" id="A0A0G0US29"/>
<evidence type="ECO:0000256" key="4">
    <source>
        <dbReference type="ARBA" id="ARBA00022884"/>
    </source>
</evidence>
<dbReference type="GO" id="GO:0005737">
    <property type="term" value="C:cytoplasm"/>
    <property type="evidence" value="ECO:0007669"/>
    <property type="project" value="UniProtKB-ARBA"/>
</dbReference>
<dbReference type="InterPro" id="IPR000851">
    <property type="entry name" value="Ribosomal_uS5"/>
</dbReference>
<keyword evidence="6 8" id="KW-0687">Ribonucleoprotein</keyword>
<dbReference type="FunFam" id="3.30.230.10:FF:000002">
    <property type="entry name" value="30S ribosomal protein S5"/>
    <property type="match status" value="1"/>
</dbReference>
<dbReference type="Gene3D" id="3.30.230.10">
    <property type="match status" value="1"/>
</dbReference>
<evidence type="ECO:0000259" key="10">
    <source>
        <dbReference type="PROSITE" id="PS50881"/>
    </source>
</evidence>
<dbReference type="GO" id="GO:0003735">
    <property type="term" value="F:structural constituent of ribosome"/>
    <property type="evidence" value="ECO:0007669"/>
    <property type="project" value="UniProtKB-UniRule"/>
</dbReference>
<dbReference type="CDD" id="cd00432">
    <property type="entry name" value="Ribosomal_L18_L5e"/>
    <property type="match status" value="1"/>
</dbReference>
<evidence type="ECO:0000256" key="6">
    <source>
        <dbReference type="ARBA" id="ARBA00023274"/>
    </source>
</evidence>
<evidence type="ECO:0000313" key="12">
    <source>
        <dbReference type="Proteomes" id="UP000034293"/>
    </source>
</evidence>
<evidence type="ECO:0000313" key="11">
    <source>
        <dbReference type="EMBL" id="KKR62445.1"/>
    </source>
</evidence>
<dbReference type="Pfam" id="PF03719">
    <property type="entry name" value="Ribosomal_S5_C"/>
    <property type="match status" value="1"/>
</dbReference>
<evidence type="ECO:0000256" key="7">
    <source>
        <dbReference type="ARBA" id="ARBA00035255"/>
    </source>
</evidence>
<dbReference type="Pfam" id="PF00333">
    <property type="entry name" value="Ribosomal_S5"/>
    <property type="match status" value="1"/>
</dbReference>
<dbReference type="Gene3D" id="3.30.160.20">
    <property type="match status" value="1"/>
</dbReference>
<sequence length="250" mass="27061">MRAKAGGTPARPRLSVFRSNRYLYAQIIDDSQGKTLVAASSREKEASTLKTNMEKAGKVGEALAKKAAKAKIKKVTFDRSGYKYGRIGILMQRYYRPNEVKEFEETVVQINRISKKTKGGNQIRFSALVVVGDKKGKVGVGLAKATDVRHAIGKAISQAKKHLIIVPLRGTTIPYSVNEKFSAAKVLLKPAPPGSGIIAGGPMRVVIEAAGIRDASGKILGTKNKISNVYATLKALETISAIVRRKEKEV</sequence>
<dbReference type="SUPFAM" id="SSF53137">
    <property type="entry name" value="Translational machinery components"/>
    <property type="match status" value="1"/>
</dbReference>
<comment type="caution">
    <text evidence="11">The sequence shown here is derived from an EMBL/GenBank/DDBJ whole genome shotgun (WGS) entry which is preliminary data.</text>
</comment>
<dbReference type="HAMAP" id="MF_01307_B">
    <property type="entry name" value="Ribosomal_uS5_B"/>
    <property type="match status" value="1"/>
</dbReference>
<dbReference type="GO" id="GO:0006412">
    <property type="term" value="P:translation"/>
    <property type="evidence" value="ECO:0007669"/>
    <property type="project" value="UniProtKB-UniRule"/>
</dbReference>
<dbReference type="SUPFAM" id="SSF54768">
    <property type="entry name" value="dsRNA-binding domain-like"/>
    <property type="match status" value="1"/>
</dbReference>
<comment type="similarity">
    <text evidence="2 8 9">Belongs to the universal ribosomal protein uS5 family.</text>
</comment>
<evidence type="ECO:0000256" key="8">
    <source>
        <dbReference type="HAMAP-Rule" id="MF_01307"/>
    </source>
</evidence>
<dbReference type="Gene3D" id="3.30.420.100">
    <property type="match status" value="1"/>
</dbReference>
<dbReference type="PROSITE" id="PS50881">
    <property type="entry name" value="S5_DSRBD"/>
    <property type="match status" value="1"/>
</dbReference>
<keyword evidence="5 8" id="KW-0689">Ribosomal protein</keyword>
<organism evidence="11 12">
    <name type="scientific">Candidatus Woesebacteria bacterium GW2011_GWA1_40_43</name>
    <dbReference type="NCBI Taxonomy" id="1618553"/>
    <lineage>
        <taxon>Bacteria</taxon>
        <taxon>Candidatus Woeseibacteriota</taxon>
    </lineage>
</organism>
<dbReference type="Proteomes" id="UP000034293">
    <property type="component" value="Unassembled WGS sequence"/>
</dbReference>
<comment type="function">
    <text evidence="8">With S4 and S12 plays an important role in translational accuracy.</text>
</comment>
<dbReference type="Pfam" id="PF00861">
    <property type="entry name" value="Ribosomal_L18p"/>
    <property type="match status" value="1"/>
</dbReference>
<dbReference type="EMBL" id="LBZA01000046">
    <property type="protein sequence ID" value="KKR62445.1"/>
    <property type="molecule type" value="Genomic_DNA"/>
</dbReference>
<evidence type="ECO:0000256" key="5">
    <source>
        <dbReference type="ARBA" id="ARBA00022980"/>
    </source>
</evidence>
<dbReference type="GO" id="GO:0019843">
    <property type="term" value="F:rRNA binding"/>
    <property type="evidence" value="ECO:0007669"/>
    <property type="project" value="UniProtKB-UniRule"/>
</dbReference>
<evidence type="ECO:0000256" key="1">
    <source>
        <dbReference type="ARBA" id="ARBA00007116"/>
    </source>
</evidence>
<dbReference type="InterPro" id="IPR057268">
    <property type="entry name" value="Ribosomal_L18"/>
</dbReference>
<dbReference type="GO" id="GO:0015935">
    <property type="term" value="C:small ribosomal subunit"/>
    <property type="evidence" value="ECO:0007669"/>
    <property type="project" value="InterPro"/>
</dbReference>